<keyword evidence="7" id="KW-1185">Reference proteome</keyword>
<keyword evidence="2 5" id="KW-0489">Methyltransferase</keyword>
<gene>
    <name evidence="6" type="ORF">PENARI_c014G06232</name>
</gene>
<dbReference type="GO" id="GO:0003677">
    <property type="term" value="F:DNA binding"/>
    <property type="evidence" value="ECO:0007669"/>
    <property type="project" value="TreeGrafter"/>
</dbReference>
<keyword evidence="4 5" id="KW-0949">S-adenosyl-L-methionine</keyword>
<dbReference type="Pfam" id="PF00145">
    <property type="entry name" value="DNA_methylase"/>
    <property type="match status" value="2"/>
</dbReference>
<protein>
    <recommendedName>
        <fullName evidence="1">DNA (cytosine-5-)-methyltransferase</fullName>
        <ecNumber evidence="1">2.1.1.37</ecNumber>
    </recommendedName>
</protein>
<evidence type="ECO:0000313" key="7">
    <source>
        <dbReference type="Proteomes" id="UP000177622"/>
    </source>
</evidence>
<dbReference type="GO" id="GO:0044027">
    <property type="term" value="P:negative regulation of gene expression via chromosomal CpG island methylation"/>
    <property type="evidence" value="ECO:0007669"/>
    <property type="project" value="TreeGrafter"/>
</dbReference>
<keyword evidence="3 5" id="KW-0808">Transferase</keyword>
<dbReference type="GeneID" id="34578258"/>
<dbReference type="EMBL" id="LXJU01000014">
    <property type="protein sequence ID" value="OGE51270.1"/>
    <property type="molecule type" value="Genomic_DNA"/>
</dbReference>
<reference evidence="6 7" key="1">
    <citation type="journal article" date="2016" name="Sci. Rep.">
        <title>Penicillium arizonense, a new, genome sequenced fungal species, reveals a high chemical diversity in secreted metabolites.</title>
        <authorList>
            <person name="Grijseels S."/>
            <person name="Nielsen J.C."/>
            <person name="Randelovic M."/>
            <person name="Nielsen J."/>
            <person name="Nielsen K.F."/>
            <person name="Workman M."/>
            <person name="Frisvad J.C."/>
        </authorList>
    </citation>
    <scope>NUCLEOTIDE SEQUENCE [LARGE SCALE GENOMIC DNA]</scope>
    <source>
        <strain evidence="6 7">CBS 141311</strain>
    </source>
</reference>
<evidence type="ECO:0000256" key="3">
    <source>
        <dbReference type="ARBA" id="ARBA00022679"/>
    </source>
</evidence>
<dbReference type="InterPro" id="IPR050390">
    <property type="entry name" value="C5-Methyltransferase"/>
</dbReference>
<accession>A0A1F5LE39</accession>
<feature type="active site" evidence="5">
    <location>
        <position position="393"/>
    </location>
</feature>
<dbReference type="Gene3D" id="3.90.120.10">
    <property type="entry name" value="DNA Methylase, subunit A, domain 2"/>
    <property type="match status" value="1"/>
</dbReference>
<dbReference type="PRINTS" id="PR00105">
    <property type="entry name" value="C5METTRFRASE"/>
</dbReference>
<dbReference type="PANTHER" id="PTHR10629:SF52">
    <property type="entry name" value="DNA (CYTOSINE-5)-METHYLTRANSFERASE 1"/>
    <property type="match status" value="1"/>
</dbReference>
<dbReference type="RefSeq" id="XP_022486715.1">
    <property type="nucleotide sequence ID" value="XM_022633524.1"/>
</dbReference>
<dbReference type="GO" id="GO:0003886">
    <property type="term" value="F:DNA (cytosine-5-)-methyltransferase activity"/>
    <property type="evidence" value="ECO:0007669"/>
    <property type="project" value="UniProtKB-EC"/>
</dbReference>
<dbReference type="InterPro" id="IPR001525">
    <property type="entry name" value="C5_MeTfrase"/>
</dbReference>
<dbReference type="GO" id="GO:0032259">
    <property type="term" value="P:methylation"/>
    <property type="evidence" value="ECO:0007669"/>
    <property type="project" value="UniProtKB-KW"/>
</dbReference>
<evidence type="ECO:0000256" key="5">
    <source>
        <dbReference type="PROSITE-ProRule" id="PRU01016"/>
    </source>
</evidence>
<proteinExistence type="inferred from homology"/>
<dbReference type="PANTHER" id="PTHR10629">
    <property type="entry name" value="CYTOSINE-SPECIFIC METHYLTRANSFERASE"/>
    <property type="match status" value="1"/>
</dbReference>
<evidence type="ECO:0000256" key="2">
    <source>
        <dbReference type="ARBA" id="ARBA00022603"/>
    </source>
</evidence>
<name>A0A1F5LE39_PENAI</name>
<dbReference type="Proteomes" id="UP000177622">
    <property type="component" value="Unassembled WGS sequence"/>
</dbReference>
<dbReference type="STRING" id="1835702.A0A1F5LE39"/>
<dbReference type="PROSITE" id="PS51679">
    <property type="entry name" value="SAM_MT_C5"/>
    <property type="match status" value="1"/>
</dbReference>
<organism evidence="6 7">
    <name type="scientific">Penicillium arizonense</name>
    <dbReference type="NCBI Taxonomy" id="1835702"/>
    <lineage>
        <taxon>Eukaryota</taxon>
        <taxon>Fungi</taxon>
        <taxon>Dikarya</taxon>
        <taxon>Ascomycota</taxon>
        <taxon>Pezizomycotina</taxon>
        <taxon>Eurotiomycetes</taxon>
        <taxon>Eurotiomycetidae</taxon>
        <taxon>Eurotiales</taxon>
        <taxon>Aspergillaceae</taxon>
        <taxon>Penicillium</taxon>
    </lineage>
</organism>
<evidence type="ECO:0000256" key="1">
    <source>
        <dbReference type="ARBA" id="ARBA00011975"/>
    </source>
</evidence>
<dbReference type="SUPFAM" id="SSF53335">
    <property type="entry name" value="S-adenosyl-L-methionine-dependent methyltransferases"/>
    <property type="match status" value="1"/>
</dbReference>
<dbReference type="EC" id="2.1.1.37" evidence="1"/>
<dbReference type="Gene3D" id="3.40.50.150">
    <property type="entry name" value="Vaccinia Virus protein VP39"/>
    <property type="match status" value="1"/>
</dbReference>
<sequence length="627" mass="69372">MASLDGSRISVSPFGYPTVSRGIQSIAGVLDLTIGDNDIEVEPSSPFMPSLTRASIPKPQDIIDLTSDNEEDEDVQILTSEMQSVSGPSGSAAVDNMELGRYVRTSRATPRTIGRQASGRSVRASHQLSETVIGGILYRAGMSLELKDGSFLRIQQVDPLGYDVRFTGRRLFRATHPEVKMYLPKKDNELIWVTQKTESVSIKNVKQICDIRFTNHRTDFDVPTPQLTCRFKLTIRQQGVVVVPGQHHLTADQTAIEYLNFRESDSGFGKTSIQLRDEWRGLGRTTLFGEGQAPDSAAEDIDNDEVIDLTGAITGRSRAYTFGDAYCGGGGVSCGARQAGLDIKWAVDSCRHAVDTYQRNFEGVEIEHAQFFDFLTNDPNWMRVDICHCSPPCQTFSPAHTVNCNRDDDNSACIFSAGCLCRTAKPRVLTMEETSGLPERFPDIFHRVLLDMVEIGYSLRWAVLRCDDYGVPQERKRLVVIAAGPGEILPHLPQPTHGLIASPGLLPRSSIWSAIGLIPDDAQDHDIEAGFARWELAHRADYNGYAPAKTITCGGGEYNYHPTGKRPFTAREFACLQTFPMDFEFSDHNVRKQIGNAVPPLFAKAIYAEIAQCLRESDAKEANGVYH</sequence>
<dbReference type="AlphaFoldDB" id="A0A1F5LE39"/>
<evidence type="ECO:0000256" key="4">
    <source>
        <dbReference type="ARBA" id="ARBA00022691"/>
    </source>
</evidence>
<dbReference type="OrthoDB" id="414133at2759"/>
<dbReference type="InterPro" id="IPR029063">
    <property type="entry name" value="SAM-dependent_MTases_sf"/>
</dbReference>
<evidence type="ECO:0000313" key="6">
    <source>
        <dbReference type="EMBL" id="OGE51270.1"/>
    </source>
</evidence>
<dbReference type="GO" id="GO:0005634">
    <property type="term" value="C:nucleus"/>
    <property type="evidence" value="ECO:0007669"/>
    <property type="project" value="TreeGrafter"/>
</dbReference>
<comment type="similarity">
    <text evidence="5">Belongs to the class I-like SAM-binding methyltransferase superfamily. C5-methyltransferase family.</text>
</comment>
<comment type="caution">
    <text evidence="6">The sequence shown here is derived from an EMBL/GenBank/DDBJ whole genome shotgun (WGS) entry which is preliminary data.</text>
</comment>